<accession>A0A9Q3P7C9</accession>
<dbReference type="InterPro" id="IPR050951">
    <property type="entry name" value="Retrovirus_Pol_polyprotein"/>
</dbReference>
<sequence>MDLIRKIGHNEILEVTTSLLITWNYGKFTPCGDFRALNKYTKVYRYPMPRIPHALDKLAKAKYITKMNFMKVFHDNGVKINSIKLLRVICHMVIYEYTSIPFGIKNAPVHFQTMMDTIFQEEILEGWMVVYIDDIITYSETWENNVQYIDKVLNKFIPINLKISVKKCYFGPQELLVLGNKVSGLGLAIDQNKVAAVPRNIKEMQYFLGFASYYKNHIKNVSHITSILYKLC</sequence>
<evidence type="ECO:0000313" key="2">
    <source>
        <dbReference type="EMBL" id="MBW0550387.1"/>
    </source>
</evidence>
<evidence type="ECO:0000313" key="3">
    <source>
        <dbReference type="Proteomes" id="UP000765509"/>
    </source>
</evidence>
<dbReference type="InterPro" id="IPR000477">
    <property type="entry name" value="RT_dom"/>
</dbReference>
<organism evidence="2 3">
    <name type="scientific">Austropuccinia psidii MF-1</name>
    <dbReference type="NCBI Taxonomy" id="1389203"/>
    <lineage>
        <taxon>Eukaryota</taxon>
        <taxon>Fungi</taxon>
        <taxon>Dikarya</taxon>
        <taxon>Basidiomycota</taxon>
        <taxon>Pucciniomycotina</taxon>
        <taxon>Pucciniomycetes</taxon>
        <taxon>Pucciniales</taxon>
        <taxon>Sphaerophragmiaceae</taxon>
        <taxon>Austropuccinia</taxon>
    </lineage>
</organism>
<name>A0A9Q3P7C9_9BASI</name>
<dbReference type="Proteomes" id="UP000765509">
    <property type="component" value="Unassembled WGS sequence"/>
</dbReference>
<dbReference type="Gene3D" id="3.10.10.10">
    <property type="entry name" value="HIV Type 1 Reverse Transcriptase, subunit A, domain 1"/>
    <property type="match status" value="1"/>
</dbReference>
<feature type="domain" description="Reverse transcriptase" evidence="1">
    <location>
        <begin position="1"/>
        <end position="189"/>
    </location>
</feature>
<dbReference type="CDD" id="cd01647">
    <property type="entry name" value="RT_LTR"/>
    <property type="match status" value="1"/>
</dbReference>
<dbReference type="InterPro" id="IPR043128">
    <property type="entry name" value="Rev_trsase/Diguanyl_cyclase"/>
</dbReference>
<dbReference type="PROSITE" id="PS50878">
    <property type="entry name" value="RT_POL"/>
    <property type="match status" value="1"/>
</dbReference>
<dbReference type="InterPro" id="IPR043502">
    <property type="entry name" value="DNA/RNA_pol_sf"/>
</dbReference>
<dbReference type="AlphaFoldDB" id="A0A9Q3P7C9"/>
<gene>
    <name evidence="2" type="ORF">O181_090102</name>
</gene>
<comment type="caution">
    <text evidence="2">The sequence shown here is derived from an EMBL/GenBank/DDBJ whole genome shotgun (WGS) entry which is preliminary data.</text>
</comment>
<dbReference type="OrthoDB" id="2743851at2759"/>
<protein>
    <recommendedName>
        <fullName evidence="1">Reverse transcriptase domain-containing protein</fullName>
    </recommendedName>
</protein>
<keyword evidence="3" id="KW-1185">Reference proteome</keyword>
<proteinExistence type="predicted"/>
<dbReference type="Gene3D" id="3.30.70.270">
    <property type="match status" value="2"/>
</dbReference>
<reference evidence="2" key="1">
    <citation type="submission" date="2021-03" db="EMBL/GenBank/DDBJ databases">
        <title>Draft genome sequence of rust myrtle Austropuccinia psidii MF-1, a brazilian biotype.</title>
        <authorList>
            <person name="Quecine M.C."/>
            <person name="Pachon D.M.R."/>
            <person name="Bonatelli M.L."/>
            <person name="Correr F.H."/>
            <person name="Franceschini L.M."/>
            <person name="Leite T.F."/>
            <person name="Margarido G.R.A."/>
            <person name="Almeida C.A."/>
            <person name="Ferrarezi J.A."/>
            <person name="Labate C.A."/>
        </authorList>
    </citation>
    <scope>NUCLEOTIDE SEQUENCE</scope>
    <source>
        <strain evidence="2">MF-1</strain>
    </source>
</reference>
<dbReference type="PANTHER" id="PTHR37984:SF5">
    <property type="entry name" value="PROTEIN NYNRIN-LIKE"/>
    <property type="match status" value="1"/>
</dbReference>
<dbReference type="SUPFAM" id="SSF56672">
    <property type="entry name" value="DNA/RNA polymerases"/>
    <property type="match status" value="1"/>
</dbReference>
<dbReference type="Pfam" id="PF00078">
    <property type="entry name" value="RVT_1"/>
    <property type="match status" value="1"/>
</dbReference>
<evidence type="ECO:0000259" key="1">
    <source>
        <dbReference type="PROSITE" id="PS50878"/>
    </source>
</evidence>
<dbReference type="PANTHER" id="PTHR37984">
    <property type="entry name" value="PROTEIN CBG26694"/>
    <property type="match status" value="1"/>
</dbReference>
<dbReference type="EMBL" id="AVOT02055952">
    <property type="protein sequence ID" value="MBW0550387.1"/>
    <property type="molecule type" value="Genomic_DNA"/>
</dbReference>